<name>F6BC28_METIK</name>
<protein>
    <submittedName>
        <fullName evidence="1">HEAT domain containing protein</fullName>
    </submittedName>
</protein>
<dbReference type="InterPro" id="IPR011989">
    <property type="entry name" value="ARM-like"/>
</dbReference>
<dbReference type="AlphaFoldDB" id="F6BC28"/>
<dbReference type="GeneID" id="10643393"/>
<dbReference type="SUPFAM" id="SSF48371">
    <property type="entry name" value="ARM repeat"/>
    <property type="match status" value="1"/>
</dbReference>
<proteinExistence type="predicted"/>
<dbReference type="KEGG" id="mig:Metig_0555"/>
<evidence type="ECO:0000313" key="2">
    <source>
        <dbReference type="Proteomes" id="UP000009227"/>
    </source>
</evidence>
<dbReference type="Gene3D" id="1.25.10.10">
    <property type="entry name" value="Leucine-rich Repeat Variant"/>
    <property type="match status" value="1"/>
</dbReference>
<reference evidence="1 2" key="1">
    <citation type="submission" date="2011-05" db="EMBL/GenBank/DDBJ databases">
        <title>Complete sequence of Methanotorris igneus Kol 5.</title>
        <authorList>
            <consortium name="US DOE Joint Genome Institute"/>
            <person name="Lucas S."/>
            <person name="Han J."/>
            <person name="Lapidus A."/>
            <person name="Cheng J.-F."/>
            <person name="Goodwin L."/>
            <person name="Pitluck S."/>
            <person name="Peters L."/>
            <person name="Mikhailova N."/>
            <person name="Chertkov O."/>
            <person name="Han C."/>
            <person name="Tapia R."/>
            <person name="Land M."/>
            <person name="Hauser L."/>
            <person name="Kyrpides N."/>
            <person name="Ivanova N."/>
            <person name="Pagani I."/>
            <person name="Sieprawska-Lupa M."/>
            <person name="Whitman W."/>
            <person name="Woyke T."/>
        </authorList>
    </citation>
    <scope>NUCLEOTIDE SEQUENCE [LARGE SCALE GENOMIC DNA]</scope>
    <source>
        <strain evidence="2">DSM 5666 / JCM 11834 / Kol 5</strain>
    </source>
</reference>
<dbReference type="HOGENOM" id="CLU_648317_0_0_2"/>
<sequence length="423" mass="49017">MEYGLLNNINQLIQSNNYGERISSINLIVSKIGDKEVFKKVTPYLVKLLYDENMLVRVNALNSIKKIISEYPSIINSPEFEKLISHVYILGFTQCGIISKTLSSLINSIPKDTIKNIVTQLSYNLYSSDGLKRSLALFKISAISRYHPEYVKDILPEIMYLLTNDKLRLIQILVALMLEDFEGKETKMIFSKIPRLKYIPLDVDGFGLEVDVHPLIKIYFGSKHIGKEEIKKALEYLDDNDIIIEILSLSIIEHNVCALFELYNTKEIRDFVDKILNRLQCRYGIVRILSYLILSKIIAYKDIRNYLDEELINHCLSMLLENCEKFLMDRIFIKCYTLEAISTIYTNCENPKIKERIKEFCKKINIRDLACDHQNCYVYSILLLSSIGENVEDFITPDVYPDFVGGGKKLEKNHLLRYLGILN</sequence>
<organism evidence="2">
    <name type="scientific">Methanotorris igneus (strain DSM 5666 / JCM 11834 / Kol 5)</name>
    <dbReference type="NCBI Taxonomy" id="880724"/>
    <lineage>
        <taxon>Archaea</taxon>
        <taxon>Methanobacteriati</taxon>
        <taxon>Methanobacteriota</taxon>
        <taxon>Methanomada group</taxon>
        <taxon>Methanococci</taxon>
        <taxon>Methanococcales</taxon>
        <taxon>Methanocaldococcaceae</taxon>
        <taxon>Methanotorris</taxon>
    </lineage>
</organism>
<dbReference type="InterPro" id="IPR016024">
    <property type="entry name" value="ARM-type_fold"/>
</dbReference>
<gene>
    <name evidence="1" type="ordered locus">Metig_0555</name>
</gene>
<dbReference type="RefSeq" id="WP_013798716.1">
    <property type="nucleotide sequence ID" value="NC_015562.1"/>
</dbReference>
<dbReference type="EMBL" id="CP002737">
    <property type="protein sequence ID" value="AEF96109.1"/>
    <property type="molecule type" value="Genomic_DNA"/>
</dbReference>
<dbReference type="Proteomes" id="UP000009227">
    <property type="component" value="Chromosome"/>
</dbReference>
<accession>F6BC28</accession>
<evidence type="ECO:0000313" key="1">
    <source>
        <dbReference type="EMBL" id="AEF96109.1"/>
    </source>
</evidence>
<keyword evidence="2" id="KW-1185">Reference proteome</keyword>